<dbReference type="GO" id="GO:0008168">
    <property type="term" value="F:methyltransferase activity"/>
    <property type="evidence" value="ECO:0007669"/>
    <property type="project" value="UniProtKB-KW"/>
</dbReference>
<accession>A0ABV1ZYP0</accession>
<sequence length="226" mass="23712">MPQVSAAGTGIDAGSAPWLCDPYSQALASGRGPLFLCRSDGWMLPLEVERWCGGTDAADESVLERAEGDTVDVGCGPGRMVAALTARGHLALGVDTNPVAVSRAVEAGGRAVRSSVFDPLPREGAWRTALLLDGNIGIGGVPGDLLSRIREVVLPGGLLVVEAAGQDVHECVTVQVTDGRRDPGAPFPWARVGLPALRLCAEAAGWTWAEAWRVRGRRFAALRSPR</sequence>
<evidence type="ECO:0000259" key="1">
    <source>
        <dbReference type="Pfam" id="PF08241"/>
    </source>
</evidence>
<name>A0ABV1ZYP0_9ACTN</name>
<dbReference type="RefSeq" id="WP_352984707.1">
    <property type="nucleotide sequence ID" value="NZ_JBEQNA010000023.1"/>
</dbReference>
<dbReference type="InterPro" id="IPR029063">
    <property type="entry name" value="SAM-dependent_MTases_sf"/>
</dbReference>
<keyword evidence="2" id="KW-0489">Methyltransferase</keyword>
<keyword evidence="3" id="KW-1185">Reference proteome</keyword>
<keyword evidence="2" id="KW-0808">Transferase</keyword>
<dbReference type="Pfam" id="PF08241">
    <property type="entry name" value="Methyltransf_11"/>
    <property type="match status" value="1"/>
</dbReference>
<dbReference type="Proteomes" id="UP001432401">
    <property type="component" value="Unassembled WGS sequence"/>
</dbReference>
<dbReference type="SUPFAM" id="SSF53335">
    <property type="entry name" value="S-adenosyl-L-methionine-dependent methyltransferases"/>
    <property type="match status" value="1"/>
</dbReference>
<comment type="caution">
    <text evidence="2">The sequence shown here is derived from an EMBL/GenBank/DDBJ whole genome shotgun (WGS) entry which is preliminary data.</text>
</comment>
<dbReference type="InterPro" id="IPR013216">
    <property type="entry name" value="Methyltransf_11"/>
</dbReference>
<dbReference type="CDD" id="cd02440">
    <property type="entry name" value="AdoMet_MTases"/>
    <property type="match status" value="1"/>
</dbReference>
<dbReference type="EMBL" id="JBEQNB010000009">
    <property type="protein sequence ID" value="MES0835786.1"/>
    <property type="molecule type" value="Genomic_DNA"/>
</dbReference>
<feature type="domain" description="Methyltransferase type 11" evidence="1">
    <location>
        <begin position="71"/>
        <end position="159"/>
    </location>
</feature>
<dbReference type="GO" id="GO:0032259">
    <property type="term" value="P:methylation"/>
    <property type="evidence" value="ECO:0007669"/>
    <property type="project" value="UniProtKB-KW"/>
</dbReference>
<reference evidence="2 3" key="1">
    <citation type="submission" date="2024-06" db="EMBL/GenBank/DDBJ databases">
        <authorList>
            <person name="Bataeva Y.V."/>
            <person name="Grigorian L.N."/>
            <person name="Solomentsev V.I."/>
        </authorList>
    </citation>
    <scope>NUCLEOTIDE SEQUENCE [LARGE SCALE GENOMIC DNA]</scope>
    <source>
        <strain evidence="3">SCPM-O-B-12605 (RCAM04882)</strain>
    </source>
</reference>
<gene>
    <name evidence="2" type="ORF">ABUK86_18565</name>
</gene>
<evidence type="ECO:0000313" key="2">
    <source>
        <dbReference type="EMBL" id="MES0835786.1"/>
    </source>
</evidence>
<protein>
    <submittedName>
        <fullName evidence="2">Class I SAM-dependent methyltransferase</fullName>
    </submittedName>
</protein>
<evidence type="ECO:0000313" key="3">
    <source>
        <dbReference type="Proteomes" id="UP001432401"/>
    </source>
</evidence>
<proteinExistence type="predicted"/>
<organism evidence="2 3">
    <name type="scientific">Nocardiopsis tropica</name>
    <dbReference type="NCBI Taxonomy" id="109330"/>
    <lineage>
        <taxon>Bacteria</taxon>
        <taxon>Bacillati</taxon>
        <taxon>Actinomycetota</taxon>
        <taxon>Actinomycetes</taxon>
        <taxon>Streptosporangiales</taxon>
        <taxon>Nocardiopsidaceae</taxon>
        <taxon>Nocardiopsis</taxon>
    </lineage>
</organism>
<dbReference type="Gene3D" id="3.40.50.150">
    <property type="entry name" value="Vaccinia Virus protein VP39"/>
    <property type="match status" value="1"/>
</dbReference>